<evidence type="ECO:0000313" key="1">
    <source>
        <dbReference type="EMBL" id="ETV65102.1"/>
    </source>
</evidence>
<dbReference type="PANTHER" id="PTHR34615">
    <property type="entry name" value="PX DOMAIN-CONTAINING PROTEIN"/>
    <property type="match status" value="1"/>
</dbReference>
<protein>
    <submittedName>
        <fullName evidence="1">Uncharacterized protein</fullName>
    </submittedName>
</protein>
<gene>
    <name evidence="1" type="ORF">H257_18092</name>
</gene>
<dbReference type="AlphaFoldDB" id="W4FC96"/>
<dbReference type="OrthoDB" id="71298at2759"/>
<name>W4FC96_APHAT</name>
<accession>W4FC96</accession>
<dbReference type="VEuPathDB" id="FungiDB:H257_18092"/>
<dbReference type="GeneID" id="20820088"/>
<organism evidence="1">
    <name type="scientific">Aphanomyces astaci</name>
    <name type="common">Crayfish plague agent</name>
    <dbReference type="NCBI Taxonomy" id="112090"/>
    <lineage>
        <taxon>Eukaryota</taxon>
        <taxon>Sar</taxon>
        <taxon>Stramenopiles</taxon>
        <taxon>Oomycota</taxon>
        <taxon>Saprolegniomycetes</taxon>
        <taxon>Saprolegniales</taxon>
        <taxon>Verrucalvaceae</taxon>
        <taxon>Aphanomyces</taxon>
    </lineage>
</organism>
<proteinExistence type="predicted"/>
<reference evidence="1" key="1">
    <citation type="submission" date="2013-12" db="EMBL/GenBank/DDBJ databases">
        <title>The Genome Sequence of Aphanomyces astaci APO3.</title>
        <authorList>
            <consortium name="The Broad Institute Genomics Platform"/>
            <person name="Russ C."/>
            <person name="Tyler B."/>
            <person name="van West P."/>
            <person name="Dieguez-Uribeondo J."/>
            <person name="Young S.K."/>
            <person name="Zeng Q."/>
            <person name="Gargeya S."/>
            <person name="Fitzgerald M."/>
            <person name="Abouelleil A."/>
            <person name="Alvarado L."/>
            <person name="Chapman S.B."/>
            <person name="Gainer-Dewar J."/>
            <person name="Goldberg J."/>
            <person name="Griggs A."/>
            <person name="Gujja S."/>
            <person name="Hansen M."/>
            <person name="Howarth C."/>
            <person name="Imamovic A."/>
            <person name="Ireland A."/>
            <person name="Larimer J."/>
            <person name="McCowan C."/>
            <person name="Murphy C."/>
            <person name="Pearson M."/>
            <person name="Poon T.W."/>
            <person name="Priest M."/>
            <person name="Roberts A."/>
            <person name="Saif S."/>
            <person name="Shea T."/>
            <person name="Sykes S."/>
            <person name="Wortman J."/>
            <person name="Nusbaum C."/>
            <person name="Birren B."/>
        </authorList>
    </citation>
    <scope>NUCLEOTIDE SEQUENCE [LARGE SCALE GENOMIC DNA]</scope>
    <source>
        <strain evidence="1">APO3</strain>
    </source>
</reference>
<sequence length="428" mass="48983">MLKGEGWSIDLFSGAKYVLVVKDDLTHYCELIACDGLTSQRTHFKNVAMKALAHKFKRMNRDILQVMQVILRECQLAEQGGPSQPQPNTGRVTGEQVAYGAVYGFKPGECRRGGHEQGTLRKRLDIPKNLDKLRASLQVMHKERCNVSEGDFVLWSRVDERYHPKLLVTWTGLYRIKEVGEFSVVLEHLVTLELREAHTSRVKLYIEYSFEVTEEILEHVSEQGIMLKEPLQKLMHERLAMVRNYVEGVKKAREREELAMPSVSDLGVITIPAGRFNFNSQTKADCRLKFRFGKTDIPELARLLAPPDPFITKARYHATAVEAICIMLNRLAWPHRLGSMVQIFVRSREALFALSNAAKLYAYERFGHLLDWDYQRLDSHWMQRYGDAIYMQGAPLKTCIGLIDGIVRGFVVQANQRKSANMPSSTKL</sequence>
<dbReference type="EMBL" id="KI913249">
    <property type="protein sequence ID" value="ETV65102.1"/>
    <property type="molecule type" value="Genomic_DNA"/>
</dbReference>
<dbReference type="RefSeq" id="XP_009845405.1">
    <property type="nucleotide sequence ID" value="XM_009847103.1"/>
</dbReference>
<dbReference type="PANTHER" id="PTHR34615:SF1">
    <property type="entry name" value="PX DOMAIN-CONTAINING PROTEIN"/>
    <property type="match status" value="1"/>
</dbReference>